<evidence type="ECO:0000313" key="12">
    <source>
        <dbReference type="EMBL" id="GAA3353880.1"/>
    </source>
</evidence>
<evidence type="ECO:0000259" key="11">
    <source>
        <dbReference type="PROSITE" id="PS50885"/>
    </source>
</evidence>
<evidence type="ECO:0000256" key="9">
    <source>
        <dbReference type="SAM" id="MobiDB-lite"/>
    </source>
</evidence>
<evidence type="ECO:0000313" key="13">
    <source>
        <dbReference type="Proteomes" id="UP001500483"/>
    </source>
</evidence>
<name>A0ABP6RI22_9PSEU</name>
<keyword evidence="3" id="KW-0597">Phosphoprotein</keyword>
<accession>A0ABP6RI22</accession>
<reference evidence="13" key="1">
    <citation type="journal article" date="2019" name="Int. J. Syst. Evol. Microbiol.">
        <title>The Global Catalogue of Microorganisms (GCM) 10K type strain sequencing project: providing services to taxonomists for standard genome sequencing and annotation.</title>
        <authorList>
            <consortium name="The Broad Institute Genomics Platform"/>
            <consortium name="The Broad Institute Genome Sequencing Center for Infectious Disease"/>
            <person name="Wu L."/>
            <person name="Ma J."/>
        </authorList>
    </citation>
    <scope>NUCLEOTIDE SEQUENCE [LARGE SCALE GENOMIC DNA]</scope>
    <source>
        <strain evidence="13">JCM 9687</strain>
    </source>
</reference>
<dbReference type="EMBL" id="BAAAYK010000024">
    <property type="protein sequence ID" value="GAA3353880.1"/>
    <property type="molecule type" value="Genomic_DNA"/>
</dbReference>
<evidence type="ECO:0000256" key="3">
    <source>
        <dbReference type="ARBA" id="ARBA00022553"/>
    </source>
</evidence>
<keyword evidence="7 10" id="KW-1133">Transmembrane helix</keyword>
<gene>
    <name evidence="12" type="ORF">GCM10020366_08740</name>
</gene>
<dbReference type="EC" id="2.7.13.3" evidence="2"/>
<comment type="caution">
    <text evidence="12">The sequence shown here is derived from an EMBL/GenBank/DDBJ whole genome shotgun (WGS) entry which is preliminary data.</text>
</comment>
<keyword evidence="4" id="KW-0808">Transferase</keyword>
<evidence type="ECO:0000256" key="5">
    <source>
        <dbReference type="ARBA" id="ARBA00022692"/>
    </source>
</evidence>
<proteinExistence type="predicted"/>
<protein>
    <recommendedName>
        <fullName evidence="2">histidine kinase</fullName>
        <ecNumber evidence="2">2.7.13.3</ecNumber>
    </recommendedName>
</protein>
<keyword evidence="8" id="KW-0902">Two-component regulatory system</keyword>
<evidence type="ECO:0000256" key="6">
    <source>
        <dbReference type="ARBA" id="ARBA00022777"/>
    </source>
</evidence>
<keyword evidence="5 10" id="KW-0812">Transmembrane</keyword>
<evidence type="ECO:0000256" key="2">
    <source>
        <dbReference type="ARBA" id="ARBA00012438"/>
    </source>
</evidence>
<dbReference type="Proteomes" id="UP001500483">
    <property type="component" value="Unassembled WGS sequence"/>
</dbReference>
<evidence type="ECO:0000256" key="10">
    <source>
        <dbReference type="SAM" id="Phobius"/>
    </source>
</evidence>
<evidence type="ECO:0000256" key="4">
    <source>
        <dbReference type="ARBA" id="ARBA00022679"/>
    </source>
</evidence>
<dbReference type="PANTHER" id="PTHR45436">
    <property type="entry name" value="SENSOR HISTIDINE KINASE YKOH"/>
    <property type="match status" value="1"/>
</dbReference>
<feature type="region of interest" description="Disordered" evidence="9">
    <location>
        <begin position="81"/>
        <end position="126"/>
    </location>
</feature>
<sequence length="285" mass="31141">MSRAASLVTDGLRGGTFTAADHLEFTRLSGAYHLELRSQADSAPPGVRARYTEITSAPQFRHLAELEEQLVALGRGPIRTRPSRAAVDRRERLADHQRPRRRRPHHAGLHPGAAHRRGRDGGRGPQPAPVAVGSVLALLVVLAAILVALRVSRGLSRRLNGLRDDTLVLADGQLPEIVARLRRGERVDLDREVAHLDYGRDEIGQVAEAFNTAQRTAVSAAVQEAQAREGVHTVFLGIAGRSQALVHRLLTTIDRWSARSRTRTGWRCCSAWTTSPPGRGATPRT</sequence>
<dbReference type="Pfam" id="PF08376">
    <property type="entry name" value="NIT"/>
    <property type="match status" value="1"/>
</dbReference>
<dbReference type="PANTHER" id="PTHR45436:SF5">
    <property type="entry name" value="SENSOR HISTIDINE KINASE TRCS"/>
    <property type="match status" value="1"/>
</dbReference>
<keyword evidence="13" id="KW-1185">Reference proteome</keyword>
<feature type="domain" description="HAMP" evidence="11">
    <location>
        <begin position="176"/>
        <end position="222"/>
    </location>
</feature>
<organism evidence="12 13">
    <name type="scientific">Saccharopolyspora gregorii</name>
    <dbReference type="NCBI Taxonomy" id="33914"/>
    <lineage>
        <taxon>Bacteria</taxon>
        <taxon>Bacillati</taxon>
        <taxon>Actinomycetota</taxon>
        <taxon>Actinomycetes</taxon>
        <taxon>Pseudonocardiales</taxon>
        <taxon>Pseudonocardiaceae</taxon>
        <taxon>Saccharopolyspora</taxon>
    </lineage>
</organism>
<dbReference type="Gene3D" id="6.10.340.10">
    <property type="match status" value="1"/>
</dbReference>
<dbReference type="InterPro" id="IPR013587">
    <property type="entry name" value="Nitrate/nitrite_sensing"/>
</dbReference>
<dbReference type="InterPro" id="IPR050428">
    <property type="entry name" value="TCS_sensor_his_kinase"/>
</dbReference>
<feature type="compositionally biased region" description="Basic residues" evidence="9">
    <location>
        <begin position="98"/>
        <end position="118"/>
    </location>
</feature>
<feature type="compositionally biased region" description="Basic and acidic residues" evidence="9">
    <location>
        <begin position="86"/>
        <end position="97"/>
    </location>
</feature>
<evidence type="ECO:0000256" key="8">
    <source>
        <dbReference type="ARBA" id="ARBA00023012"/>
    </source>
</evidence>
<keyword evidence="10" id="KW-0472">Membrane</keyword>
<dbReference type="PROSITE" id="PS50885">
    <property type="entry name" value="HAMP"/>
    <property type="match status" value="1"/>
</dbReference>
<comment type="catalytic activity">
    <reaction evidence="1">
        <text>ATP + protein L-histidine = ADP + protein N-phospho-L-histidine.</text>
        <dbReference type="EC" id="2.7.13.3"/>
    </reaction>
</comment>
<dbReference type="InterPro" id="IPR003660">
    <property type="entry name" value="HAMP_dom"/>
</dbReference>
<evidence type="ECO:0000256" key="1">
    <source>
        <dbReference type="ARBA" id="ARBA00000085"/>
    </source>
</evidence>
<evidence type="ECO:0000256" key="7">
    <source>
        <dbReference type="ARBA" id="ARBA00022989"/>
    </source>
</evidence>
<keyword evidence="6" id="KW-0418">Kinase</keyword>
<feature type="transmembrane region" description="Helical" evidence="10">
    <location>
        <begin position="130"/>
        <end position="149"/>
    </location>
</feature>